<accession>A0A9X8NAI2</accession>
<comment type="similarity">
    <text evidence="1 7">Belongs to the Lgt family.</text>
</comment>
<gene>
    <name evidence="7" type="primary">lgt</name>
    <name evidence="9" type="ORF">SAMN05421802_102121</name>
</gene>
<keyword evidence="5 7" id="KW-1133">Transmembrane helix</keyword>
<dbReference type="PANTHER" id="PTHR30589:SF0">
    <property type="entry name" value="PHOSPHATIDYLGLYCEROL--PROLIPOPROTEIN DIACYLGLYCERYL TRANSFERASE"/>
    <property type="match status" value="1"/>
</dbReference>
<comment type="pathway">
    <text evidence="7">Protein modification; lipoprotein biosynthesis (diacylglyceryl transfer).</text>
</comment>
<dbReference type="Proteomes" id="UP000185547">
    <property type="component" value="Unassembled WGS sequence"/>
</dbReference>
<proteinExistence type="inferred from homology"/>
<dbReference type="GO" id="GO:0042158">
    <property type="term" value="P:lipoprotein biosynthetic process"/>
    <property type="evidence" value="ECO:0007669"/>
    <property type="project" value="UniProtKB-UniRule"/>
</dbReference>
<feature type="transmembrane region" description="Helical" evidence="7">
    <location>
        <begin position="36"/>
        <end position="55"/>
    </location>
</feature>
<dbReference type="GO" id="GO:0008961">
    <property type="term" value="F:phosphatidylglycerol-prolipoprotein diacylglyceryl transferase activity"/>
    <property type="evidence" value="ECO:0007669"/>
    <property type="project" value="UniProtKB-UniRule"/>
</dbReference>
<comment type="caution">
    <text evidence="9">The sequence shown here is derived from an EMBL/GenBank/DDBJ whole genome shotgun (WGS) entry which is preliminary data.</text>
</comment>
<dbReference type="InterPro" id="IPR001640">
    <property type="entry name" value="Lgt"/>
</dbReference>
<evidence type="ECO:0000256" key="3">
    <source>
        <dbReference type="ARBA" id="ARBA00022679"/>
    </source>
</evidence>
<evidence type="ECO:0000256" key="1">
    <source>
        <dbReference type="ARBA" id="ARBA00007150"/>
    </source>
</evidence>
<reference evidence="9 10" key="1">
    <citation type="submission" date="2017-01" db="EMBL/GenBank/DDBJ databases">
        <authorList>
            <person name="Varghese N."/>
            <person name="Submissions S."/>
        </authorList>
    </citation>
    <scope>NUCLEOTIDE SEQUENCE [LARGE SCALE GENOMIC DNA]</scope>
    <source>
        <strain evidence="9 10">DSM 44280</strain>
    </source>
</reference>
<sequence>MPVATLNGTLFGVQTLNLANIPSPPQGVWYLGPIPIRAYALCIITGIIVAMAISLRRYKARGGNPETVWDAAIVIIPAGIIGGRLYHVITDHQKYFGEGKNPWQTFNITAGGLGIIGAVALGALAVWVMMRRKGLPIAPLADAIAPSVILAQGIGRLGNYFNQELYGAETNVPWALDIYYRVNEAGQYAPLTGRSTGEVIASVHPTFLYELIWNVAVFFVLIWADRRFRLGHGRVFWLYVAGYTLGRFFIEFMRRDEANLILGLRVNTWVSAILFIVAVVVFFMLQKGRETPEEVDPEYNRAPTADSQDREYRGALKNTNDTYEGEVGTRG</sequence>
<evidence type="ECO:0000256" key="6">
    <source>
        <dbReference type="ARBA" id="ARBA00023136"/>
    </source>
</evidence>
<keyword evidence="4 7" id="KW-0812">Transmembrane</keyword>
<feature type="transmembrane region" description="Helical" evidence="7">
    <location>
        <begin position="106"/>
        <end position="128"/>
    </location>
</feature>
<dbReference type="NCBIfam" id="TIGR00544">
    <property type="entry name" value="lgt"/>
    <property type="match status" value="1"/>
</dbReference>
<dbReference type="EC" id="2.5.1.145" evidence="7"/>
<feature type="transmembrane region" description="Helical" evidence="7">
    <location>
        <begin position="266"/>
        <end position="285"/>
    </location>
</feature>
<evidence type="ECO:0000313" key="10">
    <source>
        <dbReference type="Proteomes" id="UP000185547"/>
    </source>
</evidence>
<feature type="binding site" evidence="7">
    <location>
        <position position="156"/>
    </location>
    <ligand>
        <name>a 1,2-diacyl-sn-glycero-3-phospho-(1'-sn-glycerol)</name>
        <dbReference type="ChEBI" id="CHEBI:64716"/>
    </ligand>
</feature>
<dbReference type="EMBL" id="FTMH01000002">
    <property type="protein sequence ID" value="SIP91582.1"/>
    <property type="molecule type" value="Genomic_DNA"/>
</dbReference>
<feature type="transmembrane region" description="Helical" evidence="7">
    <location>
        <begin position="135"/>
        <end position="155"/>
    </location>
</feature>
<evidence type="ECO:0000256" key="2">
    <source>
        <dbReference type="ARBA" id="ARBA00022475"/>
    </source>
</evidence>
<evidence type="ECO:0000313" key="9">
    <source>
        <dbReference type="EMBL" id="SIP91582.1"/>
    </source>
</evidence>
<dbReference type="GO" id="GO:0005886">
    <property type="term" value="C:plasma membrane"/>
    <property type="evidence" value="ECO:0007669"/>
    <property type="project" value="UniProtKB-SubCell"/>
</dbReference>
<comment type="subcellular location">
    <subcellularLocation>
        <location evidence="7">Cell membrane</location>
        <topology evidence="7">Multi-pass membrane protein</topology>
    </subcellularLocation>
</comment>
<keyword evidence="6 7" id="KW-0472">Membrane</keyword>
<dbReference type="AlphaFoldDB" id="A0A9X8NAI2"/>
<feature type="transmembrane region" description="Helical" evidence="7">
    <location>
        <begin position="67"/>
        <end position="86"/>
    </location>
</feature>
<protein>
    <recommendedName>
        <fullName evidence="7">Phosphatidylglycerol--prolipoprotein diacylglyceryl transferase</fullName>
        <ecNumber evidence="7">2.5.1.145</ecNumber>
    </recommendedName>
</protein>
<dbReference type="HAMAP" id="MF_01147">
    <property type="entry name" value="Lgt"/>
    <property type="match status" value="1"/>
</dbReference>
<feature type="transmembrane region" description="Helical" evidence="7">
    <location>
        <begin position="207"/>
        <end position="224"/>
    </location>
</feature>
<dbReference type="PANTHER" id="PTHR30589">
    <property type="entry name" value="PROLIPOPROTEIN DIACYLGLYCERYL TRANSFERASE"/>
    <property type="match status" value="1"/>
</dbReference>
<comment type="function">
    <text evidence="7">Catalyzes the transfer of the diacylglyceryl group from phosphatidylglycerol to the sulfhydryl group of the N-terminal cysteine of a prolipoprotein, the first step in the formation of mature lipoproteins.</text>
</comment>
<dbReference type="PROSITE" id="PS01311">
    <property type="entry name" value="LGT"/>
    <property type="match status" value="1"/>
</dbReference>
<evidence type="ECO:0000256" key="7">
    <source>
        <dbReference type="HAMAP-Rule" id="MF_01147"/>
    </source>
</evidence>
<evidence type="ECO:0000256" key="4">
    <source>
        <dbReference type="ARBA" id="ARBA00022692"/>
    </source>
</evidence>
<evidence type="ECO:0000256" key="8">
    <source>
        <dbReference type="SAM" id="MobiDB-lite"/>
    </source>
</evidence>
<keyword evidence="3 7" id="KW-0808">Transferase</keyword>
<keyword evidence="2 7" id="KW-1003">Cell membrane</keyword>
<name>A0A9X8NAI2_9CORY</name>
<comment type="catalytic activity">
    <reaction evidence="7">
        <text>L-cysteinyl-[prolipoprotein] + a 1,2-diacyl-sn-glycero-3-phospho-(1'-sn-glycerol) = an S-1,2-diacyl-sn-glyceryl-L-cysteinyl-[prolipoprotein] + sn-glycerol 1-phosphate + H(+)</text>
        <dbReference type="Rhea" id="RHEA:56712"/>
        <dbReference type="Rhea" id="RHEA-COMP:14679"/>
        <dbReference type="Rhea" id="RHEA-COMP:14680"/>
        <dbReference type="ChEBI" id="CHEBI:15378"/>
        <dbReference type="ChEBI" id="CHEBI:29950"/>
        <dbReference type="ChEBI" id="CHEBI:57685"/>
        <dbReference type="ChEBI" id="CHEBI:64716"/>
        <dbReference type="ChEBI" id="CHEBI:140658"/>
        <dbReference type="EC" id="2.5.1.145"/>
    </reaction>
</comment>
<organism evidence="9 10">
    <name type="scientific">Corynebacterium afermentans</name>
    <dbReference type="NCBI Taxonomy" id="38286"/>
    <lineage>
        <taxon>Bacteria</taxon>
        <taxon>Bacillati</taxon>
        <taxon>Actinomycetota</taxon>
        <taxon>Actinomycetes</taxon>
        <taxon>Mycobacteriales</taxon>
        <taxon>Corynebacteriaceae</taxon>
        <taxon>Corynebacterium</taxon>
    </lineage>
</organism>
<dbReference type="Pfam" id="PF01790">
    <property type="entry name" value="LGT"/>
    <property type="match status" value="1"/>
</dbReference>
<feature type="region of interest" description="Disordered" evidence="8">
    <location>
        <begin position="294"/>
        <end position="331"/>
    </location>
</feature>
<feature type="transmembrane region" description="Helical" evidence="7">
    <location>
        <begin position="236"/>
        <end position="254"/>
    </location>
</feature>
<evidence type="ECO:0000256" key="5">
    <source>
        <dbReference type="ARBA" id="ARBA00022989"/>
    </source>
</evidence>
<keyword evidence="10" id="KW-1185">Reference proteome</keyword>